<comment type="caution">
    <text evidence="1">The sequence shown here is derived from an EMBL/GenBank/DDBJ whole genome shotgun (WGS) entry which is preliminary data.</text>
</comment>
<dbReference type="RefSeq" id="WP_344015485.1">
    <property type="nucleotide sequence ID" value="NZ_BAAAIZ010000090.1"/>
</dbReference>
<evidence type="ECO:0000313" key="2">
    <source>
        <dbReference type="Proteomes" id="UP001500973"/>
    </source>
</evidence>
<dbReference type="EMBL" id="BAAAIZ010000090">
    <property type="protein sequence ID" value="GAA1431649.1"/>
    <property type="molecule type" value="Genomic_DNA"/>
</dbReference>
<accession>A0ABN1Z4L5</accession>
<proteinExistence type="predicted"/>
<dbReference type="InterPro" id="IPR010982">
    <property type="entry name" value="Lambda_DNA-bd_dom_sf"/>
</dbReference>
<evidence type="ECO:0008006" key="3">
    <source>
        <dbReference type="Google" id="ProtNLM"/>
    </source>
</evidence>
<gene>
    <name evidence="1" type="ORF">GCM10009601_51060</name>
</gene>
<dbReference type="Proteomes" id="UP001500973">
    <property type="component" value="Unassembled WGS sequence"/>
</dbReference>
<protein>
    <recommendedName>
        <fullName evidence="3">Helix-turn-helix transcriptional regulator</fullName>
    </recommendedName>
</protein>
<dbReference type="SUPFAM" id="SSF47413">
    <property type="entry name" value="lambda repressor-like DNA-binding domains"/>
    <property type="match status" value="1"/>
</dbReference>
<evidence type="ECO:0000313" key="1">
    <source>
        <dbReference type="EMBL" id="GAA1431649.1"/>
    </source>
</evidence>
<sequence>MAHSSDQTARHLQRLAALVAQRRAQLGLTKESAAKTCGIAYMTYWKIEDAQRVRATTYAKLEVGFGLRAGSCKAVLDGSADSVVLDDGTELIDGGQIKRLDSDTLSEGIPDAVTRSAMLVAPELTGRQIQELGEQVMEELRRRGLVP</sequence>
<keyword evidence="2" id="KW-1185">Reference proteome</keyword>
<organism evidence="1 2">
    <name type="scientific">Streptomyces thermospinosisporus</name>
    <dbReference type="NCBI Taxonomy" id="161482"/>
    <lineage>
        <taxon>Bacteria</taxon>
        <taxon>Bacillati</taxon>
        <taxon>Actinomycetota</taxon>
        <taxon>Actinomycetes</taxon>
        <taxon>Kitasatosporales</taxon>
        <taxon>Streptomycetaceae</taxon>
        <taxon>Streptomyces</taxon>
    </lineage>
</organism>
<reference evidence="1 2" key="1">
    <citation type="journal article" date="2019" name="Int. J. Syst. Evol. Microbiol.">
        <title>The Global Catalogue of Microorganisms (GCM) 10K type strain sequencing project: providing services to taxonomists for standard genome sequencing and annotation.</title>
        <authorList>
            <consortium name="The Broad Institute Genomics Platform"/>
            <consortium name="The Broad Institute Genome Sequencing Center for Infectious Disease"/>
            <person name="Wu L."/>
            <person name="Ma J."/>
        </authorList>
    </citation>
    <scope>NUCLEOTIDE SEQUENCE [LARGE SCALE GENOMIC DNA]</scope>
    <source>
        <strain evidence="1 2">JCM 11756</strain>
    </source>
</reference>
<dbReference type="Gene3D" id="1.10.260.40">
    <property type="entry name" value="lambda repressor-like DNA-binding domains"/>
    <property type="match status" value="1"/>
</dbReference>
<name>A0ABN1Z4L5_9ACTN</name>